<dbReference type="UniPathway" id="UPA00391"/>
<comment type="similarity">
    <text evidence="8 11">Belongs to the QueC family.</text>
</comment>
<dbReference type="InterPro" id="IPR014729">
    <property type="entry name" value="Rossmann-like_a/b/a_fold"/>
</dbReference>
<proteinExistence type="inferred from homology"/>
<dbReference type="Pfam" id="PF06508">
    <property type="entry name" value="QueC"/>
    <property type="match status" value="1"/>
</dbReference>
<evidence type="ECO:0000256" key="3">
    <source>
        <dbReference type="ARBA" id="ARBA00022723"/>
    </source>
</evidence>
<dbReference type="GO" id="GO:0016879">
    <property type="term" value="F:ligase activity, forming carbon-nitrogen bonds"/>
    <property type="evidence" value="ECO:0007669"/>
    <property type="project" value="UniProtKB-UniRule"/>
</dbReference>
<evidence type="ECO:0000256" key="11">
    <source>
        <dbReference type="HAMAP-Rule" id="MF_01633"/>
    </source>
</evidence>
<evidence type="ECO:0000256" key="8">
    <source>
        <dbReference type="ARBA" id="ARBA00037993"/>
    </source>
</evidence>
<sequence>MTTAIALLSSGLDSVTAISVAMEHTEVKLALVFDYGQRSASREIECAKKISEHFGFELKVVDLGWLAGITGTSLVNTSSDVPEMSLEKISEEADPSICVESAKSVWVPNRNGVMINIAASFAESMGLDNVIVGFNKEEAVTFPDNSQDFIDAIDNSLSYSTLNKVKVMSPLIGLDKKQIVSKAMEVNAPLEFSWSCYHGEDIPCDTCESCVRRKRAFDEAGVADPLLVRLGVLPE</sequence>
<keyword evidence="6 11" id="KW-0067">ATP-binding</keyword>
<dbReference type="InterPro" id="IPR018317">
    <property type="entry name" value="QueC"/>
</dbReference>
<feature type="binding site" evidence="11">
    <location>
        <begin position="8"/>
        <end position="18"/>
    </location>
    <ligand>
        <name>ATP</name>
        <dbReference type="ChEBI" id="CHEBI:30616"/>
    </ligand>
</feature>
<dbReference type="GO" id="GO:0005524">
    <property type="term" value="F:ATP binding"/>
    <property type="evidence" value="ECO:0007669"/>
    <property type="project" value="UniProtKB-UniRule"/>
</dbReference>
<keyword evidence="13" id="KW-1185">Reference proteome</keyword>
<evidence type="ECO:0000313" key="12">
    <source>
        <dbReference type="EMBL" id="QLC51319.1"/>
    </source>
</evidence>
<protein>
    <recommendedName>
        <fullName evidence="9 11">7-cyano-7-deazaguanine synthase</fullName>
        <ecNumber evidence="9 11">6.3.4.20</ecNumber>
    </recommendedName>
    <alternativeName>
        <fullName evidence="11">7-cyano-7-carbaguanine synthase</fullName>
    </alternativeName>
    <alternativeName>
        <fullName evidence="11">Archaeosine biosynthesis protein QueC</fullName>
    </alternativeName>
    <alternativeName>
        <fullName evidence="11">PreQ(0) synthase</fullName>
    </alternativeName>
</protein>
<comment type="pathway">
    <text evidence="1 11">Purine metabolism; 7-cyano-7-deazaguanine biosynthesis.</text>
</comment>
<dbReference type="KEGG" id="mzi:HWN40_09815"/>
<dbReference type="GeneID" id="55821972"/>
<dbReference type="PANTHER" id="PTHR42914">
    <property type="entry name" value="7-CYANO-7-DEAZAGUANINE SYNTHASE"/>
    <property type="match status" value="1"/>
</dbReference>
<comment type="function">
    <text evidence="7 11">Catalyzes the ATP-dependent conversion of 7-carboxy-7-deazaguanine (CDG) to 7-cyano-7-deazaguanine (preQ(0)).</text>
</comment>
<dbReference type="SUPFAM" id="SSF52402">
    <property type="entry name" value="Adenine nucleotide alpha hydrolases-like"/>
    <property type="match status" value="1"/>
</dbReference>
<evidence type="ECO:0000256" key="4">
    <source>
        <dbReference type="ARBA" id="ARBA00022741"/>
    </source>
</evidence>
<accession>A0A7D5E9M3</accession>
<dbReference type="CDD" id="cd01995">
    <property type="entry name" value="QueC-like"/>
    <property type="match status" value="1"/>
</dbReference>
<feature type="binding site" evidence="11">
    <location>
        <position position="204"/>
    </location>
    <ligand>
        <name>Zn(2+)</name>
        <dbReference type="ChEBI" id="CHEBI:29105"/>
    </ligand>
</feature>
<dbReference type="AlphaFoldDB" id="A0A7D5E9M3"/>
<evidence type="ECO:0000313" key="13">
    <source>
        <dbReference type="Proteomes" id="UP000509594"/>
    </source>
</evidence>
<dbReference type="Gene3D" id="3.40.50.620">
    <property type="entry name" value="HUPs"/>
    <property type="match status" value="1"/>
</dbReference>
<comment type="catalytic activity">
    <reaction evidence="10 11">
        <text>7-carboxy-7-carbaguanine + NH4(+) + 2 ATP = 7-cyano-7-carbaguanine + 2 AMP + 2 diphosphate + 2 H(+)</text>
        <dbReference type="Rhea" id="RHEA:27982"/>
        <dbReference type="ChEBI" id="CHEBI:15378"/>
        <dbReference type="ChEBI" id="CHEBI:28938"/>
        <dbReference type="ChEBI" id="CHEBI:30616"/>
        <dbReference type="ChEBI" id="CHEBI:33019"/>
        <dbReference type="ChEBI" id="CHEBI:45075"/>
        <dbReference type="ChEBI" id="CHEBI:61036"/>
        <dbReference type="ChEBI" id="CHEBI:456215"/>
        <dbReference type="EC" id="6.3.4.20"/>
    </reaction>
</comment>
<evidence type="ECO:0000256" key="1">
    <source>
        <dbReference type="ARBA" id="ARBA00005061"/>
    </source>
</evidence>
<feature type="binding site" evidence="11">
    <location>
        <position position="207"/>
    </location>
    <ligand>
        <name>Zn(2+)</name>
        <dbReference type="ChEBI" id="CHEBI:29105"/>
    </ligand>
</feature>
<name>A0A7D5E9M3_9EURY</name>
<feature type="binding site" evidence="11">
    <location>
        <position position="196"/>
    </location>
    <ligand>
        <name>Zn(2+)</name>
        <dbReference type="ChEBI" id="CHEBI:29105"/>
    </ligand>
</feature>
<evidence type="ECO:0000256" key="2">
    <source>
        <dbReference type="ARBA" id="ARBA00022598"/>
    </source>
</evidence>
<dbReference type="EMBL" id="CP058215">
    <property type="protein sequence ID" value="QLC51319.1"/>
    <property type="molecule type" value="Genomic_DNA"/>
</dbReference>
<keyword evidence="3 11" id="KW-0479">Metal-binding</keyword>
<keyword evidence="2 11" id="KW-0436">Ligase</keyword>
<reference evidence="12 13" key="1">
    <citation type="submission" date="2020-06" db="EMBL/GenBank/DDBJ databases">
        <title>Methanolobus halotolerans sp. nov., isolated from a saline lake Tus in Siberia.</title>
        <authorList>
            <person name="Shen Y."/>
            <person name="Chen S.-C."/>
            <person name="Lai M.-C."/>
            <person name="Huang H.-H."/>
            <person name="Chiu H.-H."/>
            <person name="Tang S.-L."/>
            <person name="Rogozin D.Y."/>
            <person name="Degermendzhy A.G."/>
        </authorList>
    </citation>
    <scope>NUCLEOTIDE SEQUENCE [LARGE SCALE GENOMIC DNA]</scope>
    <source>
        <strain evidence="12 13">DSM 21339</strain>
    </source>
</reference>
<dbReference type="RefSeq" id="WP_176966373.1">
    <property type="nucleotide sequence ID" value="NZ_CP058215.1"/>
</dbReference>
<dbReference type="PIRSF" id="PIRSF006293">
    <property type="entry name" value="ExsB"/>
    <property type="match status" value="1"/>
</dbReference>
<dbReference type="Proteomes" id="UP000509594">
    <property type="component" value="Chromosome"/>
</dbReference>
<dbReference type="GO" id="GO:0008270">
    <property type="term" value="F:zinc ion binding"/>
    <property type="evidence" value="ECO:0007669"/>
    <property type="project" value="UniProtKB-UniRule"/>
</dbReference>
<gene>
    <name evidence="11 12" type="primary">queC</name>
    <name evidence="12" type="ORF">HWN40_09815</name>
</gene>
<keyword evidence="4 11" id="KW-0547">Nucleotide-binding</keyword>
<evidence type="ECO:0000256" key="6">
    <source>
        <dbReference type="ARBA" id="ARBA00022840"/>
    </source>
</evidence>
<dbReference type="OrthoDB" id="6532at2157"/>
<evidence type="ECO:0000256" key="10">
    <source>
        <dbReference type="ARBA" id="ARBA00047890"/>
    </source>
</evidence>
<evidence type="ECO:0000256" key="5">
    <source>
        <dbReference type="ARBA" id="ARBA00022833"/>
    </source>
</evidence>
<dbReference type="PANTHER" id="PTHR42914:SF1">
    <property type="entry name" value="7-CYANO-7-DEAZAGUANINE SYNTHASE"/>
    <property type="match status" value="1"/>
</dbReference>
<organism evidence="12 13">
    <name type="scientific">Methanolobus zinderi</name>
    <dbReference type="NCBI Taxonomy" id="536044"/>
    <lineage>
        <taxon>Archaea</taxon>
        <taxon>Methanobacteriati</taxon>
        <taxon>Methanobacteriota</taxon>
        <taxon>Stenosarchaea group</taxon>
        <taxon>Methanomicrobia</taxon>
        <taxon>Methanosarcinales</taxon>
        <taxon>Methanosarcinaceae</taxon>
        <taxon>Methanolobus</taxon>
    </lineage>
</organism>
<evidence type="ECO:0000256" key="9">
    <source>
        <dbReference type="ARBA" id="ARBA00039149"/>
    </source>
</evidence>
<dbReference type="HAMAP" id="MF_01633">
    <property type="entry name" value="QueC"/>
    <property type="match status" value="1"/>
</dbReference>
<keyword evidence="5 11" id="KW-0862">Zinc</keyword>
<dbReference type="EC" id="6.3.4.20" evidence="9 11"/>
<dbReference type="NCBIfam" id="TIGR00364">
    <property type="entry name" value="7-cyano-7-deazaguanine synthase QueC"/>
    <property type="match status" value="1"/>
</dbReference>
<feature type="binding site" evidence="11">
    <location>
        <position position="210"/>
    </location>
    <ligand>
        <name>Zn(2+)</name>
        <dbReference type="ChEBI" id="CHEBI:29105"/>
    </ligand>
</feature>
<comment type="cofactor">
    <cofactor evidence="11">
        <name>Zn(2+)</name>
        <dbReference type="ChEBI" id="CHEBI:29105"/>
    </cofactor>
    <text evidence="11">Binds 1 zinc ion per subunit.</text>
</comment>
<evidence type="ECO:0000256" key="7">
    <source>
        <dbReference type="ARBA" id="ARBA00037768"/>
    </source>
</evidence>